<comment type="similarity">
    <text evidence="1">Belongs to the GerABKA family.</text>
</comment>
<proteinExistence type="inferred from homology"/>
<organism evidence="4 5">
    <name type="scientific">Paenibacillus soyae</name>
    <dbReference type="NCBI Taxonomy" id="2969249"/>
    <lineage>
        <taxon>Bacteria</taxon>
        <taxon>Bacillati</taxon>
        <taxon>Bacillota</taxon>
        <taxon>Bacilli</taxon>
        <taxon>Bacillales</taxon>
        <taxon>Paenibacillaceae</taxon>
        <taxon>Paenibacillus</taxon>
    </lineage>
</organism>
<dbReference type="InterPro" id="IPR004995">
    <property type="entry name" value="Spore_Ger"/>
</dbReference>
<feature type="transmembrane region" description="Helical" evidence="3">
    <location>
        <begin position="266"/>
        <end position="288"/>
    </location>
</feature>
<dbReference type="InterPro" id="IPR050768">
    <property type="entry name" value="UPF0353/GerABKA_families"/>
</dbReference>
<evidence type="ECO:0000256" key="2">
    <source>
        <dbReference type="ARBA" id="ARBA00023136"/>
    </source>
</evidence>
<dbReference type="EMBL" id="JANIPJ010000004">
    <property type="protein sequence ID" value="MCR2803759.1"/>
    <property type="molecule type" value="Genomic_DNA"/>
</dbReference>
<feature type="transmembrane region" description="Helical" evidence="3">
    <location>
        <begin position="362"/>
        <end position="380"/>
    </location>
</feature>
<dbReference type="Proteomes" id="UP001141950">
    <property type="component" value="Unassembled WGS sequence"/>
</dbReference>
<dbReference type="PANTHER" id="PTHR22550">
    <property type="entry name" value="SPORE GERMINATION PROTEIN"/>
    <property type="match status" value="1"/>
</dbReference>
<evidence type="ECO:0000313" key="4">
    <source>
        <dbReference type="EMBL" id="MCR2803759.1"/>
    </source>
</evidence>
<dbReference type="GO" id="GO:0016020">
    <property type="term" value="C:membrane"/>
    <property type="evidence" value="ECO:0007669"/>
    <property type="project" value="InterPro"/>
</dbReference>
<sequence length="438" mass="48240">MRMIKELEARSETDSDLLFQHIRLAGQPTIFIAFRSLIDLPATLNDLYQRAAWVADQPERGSLGEEITEPEEEALLALLLGGQALLWHENGNRFASLTPIAKSLSRSIESPTTENVLRGSISAFVEDIDTNIGLIRKHEPSGSLHTRDFRLGSSGQKRVSFLYKEGVIDAKLKESITQRLVQNAERDAGDLQQLASLLGFPRWTLVTKFNTSELPQEAETALNEGKAVLLLERMPFAIILPSLMWDMFAVQNDRNFPAIFMMLIRFLRMLAVLTNIIIPGLYVALVSVNPDVLRIEMALTIAKSRVDVPYPSLVETLLLLFILELTLEASIRLPKSIGPTVTMVGGIILGQAVVSAKLVSNLLIIILAATSISSSVVVGFQNSFSIRLFKYLLLVLSAMYGVIGLVAGLVVICAYLASVTSFGIPYLELYKPGRKSNG</sequence>
<feature type="transmembrane region" description="Helical" evidence="3">
    <location>
        <begin position="392"/>
        <end position="417"/>
    </location>
</feature>
<keyword evidence="3" id="KW-1133">Transmembrane helix</keyword>
<dbReference type="PANTHER" id="PTHR22550:SF5">
    <property type="entry name" value="LEUCINE ZIPPER PROTEIN 4"/>
    <property type="match status" value="1"/>
</dbReference>
<dbReference type="PIRSF" id="PIRSF005690">
    <property type="entry name" value="GerBA"/>
    <property type="match status" value="1"/>
</dbReference>
<keyword evidence="3" id="KW-0812">Transmembrane</keyword>
<gene>
    <name evidence="4" type="ORF">NQZ67_07670</name>
</gene>
<keyword evidence="2 3" id="KW-0472">Membrane</keyword>
<protein>
    <submittedName>
        <fullName evidence="4">Spore germination protein</fullName>
    </submittedName>
</protein>
<comment type="caution">
    <text evidence="4">The sequence shown here is derived from an EMBL/GenBank/DDBJ whole genome shotgun (WGS) entry which is preliminary data.</text>
</comment>
<dbReference type="AlphaFoldDB" id="A0A9X2MPD0"/>
<name>A0A9X2MPD0_9BACL</name>
<evidence type="ECO:0000313" key="5">
    <source>
        <dbReference type="Proteomes" id="UP001141950"/>
    </source>
</evidence>
<accession>A0A9X2MPD0</accession>
<evidence type="ECO:0000256" key="1">
    <source>
        <dbReference type="ARBA" id="ARBA00005278"/>
    </source>
</evidence>
<dbReference type="RefSeq" id="WP_257444321.1">
    <property type="nucleotide sequence ID" value="NZ_JANIPJ010000004.1"/>
</dbReference>
<evidence type="ECO:0000256" key="3">
    <source>
        <dbReference type="SAM" id="Phobius"/>
    </source>
</evidence>
<dbReference type="GO" id="GO:0009847">
    <property type="term" value="P:spore germination"/>
    <property type="evidence" value="ECO:0007669"/>
    <property type="project" value="InterPro"/>
</dbReference>
<reference evidence="4" key="1">
    <citation type="submission" date="2022-08" db="EMBL/GenBank/DDBJ databases">
        <title>The genomic sequence of strain Paenibacillus sp. SCIV0701.</title>
        <authorList>
            <person name="Zhao H."/>
        </authorList>
    </citation>
    <scope>NUCLEOTIDE SEQUENCE</scope>
    <source>
        <strain evidence="4">SCIV0701</strain>
    </source>
</reference>
<keyword evidence="5" id="KW-1185">Reference proteome</keyword>
<dbReference type="Pfam" id="PF03323">
    <property type="entry name" value="GerA"/>
    <property type="match status" value="1"/>
</dbReference>